<dbReference type="InterPro" id="IPR051159">
    <property type="entry name" value="Hexapeptide_acetyltransf"/>
</dbReference>
<dbReference type="InterPro" id="IPR001451">
    <property type="entry name" value="Hexapep"/>
</dbReference>
<name>A0AAE0NRC8_SORBR</name>
<dbReference type="Pfam" id="PF12464">
    <property type="entry name" value="Mac"/>
    <property type="match status" value="1"/>
</dbReference>
<reference evidence="4" key="1">
    <citation type="journal article" date="2023" name="Mol. Phylogenet. Evol.">
        <title>Genome-scale phylogeny and comparative genomics of the fungal order Sordariales.</title>
        <authorList>
            <person name="Hensen N."/>
            <person name="Bonometti L."/>
            <person name="Westerberg I."/>
            <person name="Brannstrom I.O."/>
            <person name="Guillou S."/>
            <person name="Cros-Aarteil S."/>
            <person name="Calhoun S."/>
            <person name="Haridas S."/>
            <person name="Kuo A."/>
            <person name="Mondo S."/>
            <person name="Pangilinan J."/>
            <person name="Riley R."/>
            <person name="LaButti K."/>
            <person name="Andreopoulos B."/>
            <person name="Lipzen A."/>
            <person name="Chen C."/>
            <person name="Yan M."/>
            <person name="Daum C."/>
            <person name="Ng V."/>
            <person name="Clum A."/>
            <person name="Steindorff A."/>
            <person name="Ohm R.A."/>
            <person name="Martin F."/>
            <person name="Silar P."/>
            <person name="Natvig D.O."/>
            <person name="Lalanne C."/>
            <person name="Gautier V."/>
            <person name="Ament-Velasquez S.L."/>
            <person name="Kruys A."/>
            <person name="Hutchinson M.I."/>
            <person name="Powell A.J."/>
            <person name="Barry K."/>
            <person name="Miller A.N."/>
            <person name="Grigoriev I.V."/>
            <person name="Debuchy R."/>
            <person name="Gladieux P."/>
            <person name="Hiltunen Thoren M."/>
            <person name="Johannesson H."/>
        </authorList>
    </citation>
    <scope>NUCLEOTIDE SEQUENCE</scope>
    <source>
        <strain evidence="4">FGSC 1904</strain>
    </source>
</reference>
<sequence length="166" mass="18277">MSSPAFIPDPKNPDDCAENHRRMLAGELYYCWTPNLVQGRARCKSAMLKYNTEAADGNTTRRRQAELLKDNVRLGKGVYLNSNCTLLDVCTITIGARTLIGPDVKFYSATHPIDPVIRNGMRGPELGKPITVGEDCWFGGSVVVLPGVTIGRGWVVKRLDVDRGEV</sequence>
<dbReference type="Gene3D" id="2.160.10.10">
    <property type="entry name" value="Hexapeptide repeat proteins"/>
    <property type="match status" value="1"/>
</dbReference>
<organism evidence="4 5">
    <name type="scientific">Sordaria brevicollis</name>
    <dbReference type="NCBI Taxonomy" id="83679"/>
    <lineage>
        <taxon>Eukaryota</taxon>
        <taxon>Fungi</taxon>
        <taxon>Dikarya</taxon>
        <taxon>Ascomycota</taxon>
        <taxon>Pezizomycotina</taxon>
        <taxon>Sordariomycetes</taxon>
        <taxon>Sordariomycetidae</taxon>
        <taxon>Sordariales</taxon>
        <taxon>Sordariaceae</taxon>
        <taxon>Sordaria</taxon>
    </lineage>
</organism>
<dbReference type="Pfam" id="PF14602">
    <property type="entry name" value="Hexapep_2"/>
    <property type="match status" value="1"/>
</dbReference>
<proteinExistence type="inferred from homology"/>
<dbReference type="GO" id="GO:0008374">
    <property type="term" value="F:O-acyltransferase activity"/>
    <property type="evidence" value="ECO:0007669"/>
    <property type="project" value="TreeGrafter"/>
</dbReference>
<dbReference type="InterPro" id="IPR024688">
    <property type="entry name" value="Mac_dom"/>
</dbReference>
<evidence type="ECO:0000256" key="1">
    <source>
        <dbReference type="ARBA" id="ARBA00007274"/>
    </source>
</evidence>
<gene>
    <name evidence="4" type="ORF">B0T20DRAFT_427515</name>
</gene>
<evidence type="ECO:0000313" key="4">
    <source>
        <dbReference type="EMBL" id="KAK3386293.1"/>
    </source>
</evidence>
<dbReference type="SMART" id="SM01266">
    <property type="entry name" value="Mac"/>
    <property type="match status" value="1"/>
</dbReference>
<dbReference type="InterPro" id="IPR011004">
    <property type="entry name" value="Trimer_LpxA-like_sf"/>
</dbReference>
<evidence type="ECO:0000313" key="5">
    <source>
        <dbReference type="Proteomes" id="UP001281003"/>
    </source>
</evidence>
<keyword evidence="2" id="KW-0808">Transferase</keyword>
<dbReference type="EMBL" id="JAUTDP010000020">
    <property type="protein sequence ID" value="KAK3386293.1"/>
    <property type="molecule type" value="Genomic_DNA"/>
</dbReference>
<comment type="caution">
    <text evidence="4">The sequence shown here is derived from an EMBL/GenBank/DDBJ whole genome shotgun (WGS) entry which is preliminary data.</text>
</comment>
<dbReference type="AlphaFoldDB" id="A0AAE0NRC8"/>
<dbReference type="PANTHER" id="PTHR23416:SF54">
    <property type="entry name" value="ACETYLTRANSFERASE, CYSE_LACA_LPXA_NODL FAMILY (AFU_ORTHOLOGUE AFUA_2G08430)-RELATED"/>
    <property type="match status" value="1"/>
</dbReference>
<dbReference type="PANTHER" id="PTHR23416">
    <property type="entry name" value="SIALIC ACID SYNTHASE-RELATED"/>
    <property type="match status" value="1"/>
</dbReference>
<comment type="similarity">
    <text evidence="1">Belongs to the transferase hexapeptide repeat family.</text>
</comment>
<dbReference type="Proteomes" id="UP001281003">
    <property type="component" value="Unassembled WGS sequence"/>
</dbReference>
<reference evidence="4" key="2">
    <citation type="submission" date="2023-07" db="EMBL/GenBank/DDBJ databases">
        <authorList>
            <consortium name="Lawrence Berkeley National Laboratory"/>
            <person name="Haridas S."/>
            <person name="Hensen N."/>
            <person name="Bonometti L."/>
            <person name="Westerberg I."/>
            <person name="Brannstrom I.O."/>
            <person name="Guillou S."/>
            <person name="Cros-Aarteil S."/>
            <person name="Calhoun S."/>
            <person name="Kuo A."/>
            <person name="Mondo S."/>
            <person name="Pangilinan J."/>
            <person name="Riley R."/>
            <person name="LaButti K."/>
            <person name="Andreopoulos B."/>
            <person name="Lipzen A."/>
            <person name="Chen C."/>
            <person name="Yanf M."/>
            <person name="Daum C."/>
            <person name="Ng V."/>
            <person name="Clum A."/>
            <person name="Steindorff A."/>
            <person name="Ohm R."/>
            <person name="Martin F."/>
            <person name="Silar P."/>
            <person name="Natvig D."/>
            <person name="Lalanne C."/>
            <person name="Gautier V."/>
            <person name="Ament-velasquez S.L."/>
            <person name="Kruys A."/>
            <person name="Hutchinson M.I."/>
            <person name="Powell A.J."/>
            <person name="Barry K."/>
            <person name="Miller A.N."/>
            <person name="Grigoriev I.V."/>
            <person name="Debuchy R."/>
            <person name="Gladieux P."/>
            <person name="Thoren M.H."/>
            <person name="Johannesson H."/>
        </authorList>
    </citation>
    <scope>NUCLEOTIDE SEQUENCE</scope>
    <source>
        <strain evidence="4">FGSC 1904</strain>
    </source>
</reference>
<feature type="domain" description="Maltose/galactoside acetyltransferase" evidence="3">
    <location>
        <begin position="20"/>
        <end position="76"/>
    </location>
</feature>
<dbReference type="SUPFAM" id="SSF51161">
    <property type="entry name" value="Trimeric LpxA-like enzymes"/>
    <property type="match status" value="1"/>
</dbReference>
<accession>A0AAE0NRC8</accession>
<evidence type="ECO:0000256" key="2">
    <source>
        <dbReference type="ARBA" id="ARBA00022679"/>
    </source>
</evidence>
<keyword evidence="5" id="KW-1185">Reference proteome</keyword>
<evidence type="ECO:0000259" key="3">
    <source>
        <dbReference type="SMART" id="SM01266"/>
    </source>
</evidence>
<protein>
    <submittedName>
        <fullName evidence="4">Trimeric LpxA-like protein</fullName>
    </submittedName>
</protein>
<dbReference type="GO" id="GO:0016407">
    <property type="term" value="F:acetyltransferase activity"/>
    <property type="evidence" value="ECO:0007669"/>
    <property type="project" value="InterPro"/>
</dbReference>